<dbReference type="Gramene" id="TraesLAC4A03G02132190.1">
    <property type="protein sequence ID" value="TraesLAC4A03G02132190.1.CDS1"/>
    <property type="gene ID" value="TraesLAC4A03G02132190"/>
</dbReference>
<dbReference type="AlphaFoldDB" id="A0A3B6I2H5"/>
<keyword evidence="5 6" id="KW-0472">Membrane</keyword>
<accession>A0A3B6I2H5</accession>
<dbReference type="Gramene" id="TraesARI4A03G02217690.1">
    <property type="protein sequence ID" value="TraesARI4A03G02217690.1.CDS1"/>
    <property type="gene ID" value="TraesARI4A03G02217690"/>
</dbReference>
<evidence type="ECO:0000256" key="2">
    <source>
        <dbReference type="ARBA" id="ARBA00009376"/>
    </source>
</evidence>
<dbReference type="Gramene" id="TraesNOR4A03G02201510.1">
    <property type="protein sequence ID" value="TraesNOR4A03G02201510.1.CDS1"/>
    <property type="gene ID" value="TraesNOR4A03G02201510"/>
</dbReference>
<dbReference type="EnsemblPlants" id="TraesCS4A02G395900.1">
    <property type="protein sequence ID" value="TraesCS4A02G395900.1.cds1"/>
    <property type="gene ID" value="TraesCS4A02G395900"/>
</dbReference>
<reference evidence="7" key="2">
    <citation type="submission" date="2018-10" db="UniProtKB">
        <authorList>
            <consortium name="EnsemblPlants"/>
        </authorList>
    </citation>
    <scope>IDENTIFICATION</scope>
</reference>
<dbReference type="Gramene" id="TraesLDM4A03G02177700.1">
    <property type="protein sequence ID" value="TraesLDM4A03G02177700.1.CDS1"/>
    <property type="gene ID" value="TraesLDM4A03G02177700"/>
</dbReference>
<dbReference type="OMA" id="WNAPNIP"/>
<dbReference type="InterPro" id="IPR042416">
    <property type="entry name" value="OSTC"/>
</dbReference>
<dbReference type="KEGG" id="taes:123088031"/>
<name>A0A3B6I2H5_WHEAT</name>
<dbReference type="Gramene" id="TraesSTA4A03G02176370.1">
    <property type="protein sequence ID" value="TraesSTA4A03G02176370.1.CDS1"/>
    <property type="gene ID" value="TraesSTA4A03G02176370"/>
</dbReference>
<dbReference type="OrthoDB" id="10256333at2759"/>
<dbReference type="Gramene" id="TraesMAC4A03G02178110.1">
    <property type="protein sequence ID" value="TraesMAC4A03G02178110.1.CDS1"/>
    <property type="gene ID" value="TraesMAC4A03G02178110"/>
</dbReference>
<feature type="transmembrane region" description="Helical" evidence="6">
    <location>
        <begin position="61"/>
        <end position="86"/>
    </location>
</feature>
<dbReference type="Gramene" id="TraesCS4A03G0984400.1">
    <property type="protein sequence ID" value="TraesCS4A03G0984400.1.CDS1"/>
    <property type="gene ID" value="TraesCS4A03G0984400"/>
</dbReference>
<dbReference type="Gramene" id="TraesRN4A0100974300.1">
    <property type="protein sequence ID" value="TraesRN4A0100974300.1"/>
    <property type="gene ID" value="TraesRN4A0100974300"/>
</dbReference>
<gene>
    <name evidence="7" type="primary">LOC123088031</name>
</gene>
<keyword evidence="4 6" id="KW-1133">Transmembrane helix</keyword>
<evidence type="ECO:0000256" key="1">
    <source>
        <dbReference type="ARBA" id="ARBA00004141"/>
    </source>
</evidence>
<proteinExistence type="inferred from homology"/>
<dbReference type="Pfam" id="PF04756">
    <property type="entry name" value="OST3_OST6"/>
    <property type="match status" value="1"/>
</dbReference>
<feature type="transmembrane region" description="Helical" evidence="6">
    <location>
        <begin position="120"/>
        <end position="145"/>
    </location>
</feature>
<sequence>MAPRSEHAGGSASAAAAAAAAAAQSHGSGLDSMDPFFHALRVVPFAFLQPPRTRLKLPSNLALPSPMVVFSLILFTYFAVVSGLVYDVIVEPPGIGSSQDPATGAVRPVVFLPGRVNGQYIIEGLSSGFMFLLGGVGVILLDLAVDRTRPRSLRVSFGGAGVAAIVIAYAMAMLFLRIKIPGYLW</sequence>
<dbReference type="STRING" id="4565.A0A3B6I2H5"/>
<keyword evidence="3 6" id="KW-0812">Transmembrane</keyword>
<comment type="subcellular location">
    <subcellularLocation>
        <location evidence="1">Membrane</location>
        <topology evidence="1">Multi-pass membrane protein</topology>
    </subcellularLocation>
</comment>
<dbReference type="Gramene" id="TraesPARA_EIv1.0_1214070.1">
    <property type="protein sequence ID" value="TraesPARA_EIv1.0_1214070.1.CDS1"/>
    <property type="gene ID" value="TraesPARA_EIv1.0_1214070"/>
</dbReference>
<comment type="similarity">
    <text evidence="2">Belongs to the OSTC family.</text>
</comment>
<dbReference type="Gramene" id="TraesCS4A02G395900.1">
    <property type="protein sequence ID" value="TraesCS4A02G395900.1.cds1"/>
    <property type="gene ID" value="TraesCS4A02G395900"/>
</dbReference>
<dbReference type="InterPro" id="IPR021149">
    <property type="entry name" value="OligosaccharylTrfase_OST3/OST6"/>
</dbReference>
<dbReference type="PANTHER" id="PTHR13160">
    <property type="entry name" value="OLIGOSACCHARYLTRANSFERASE COMPLEX SUBUNIT OSTC"/>
    <property type="match status" value="1"/>
</dbReference>
<feature type="transmembrane region" description="Helical" evidence="6">
    <location>
        <begin position="157"/>
        <end position="178"/>
    </location>
</feature>
<evidence type="ECO:0000256" key="3">
    <source>
        <dbReference type="ARBA" id="ARBA00022692"/>
    </source>
</evidence>
<dbReference type="Gramene" id="TraesJAG4A03G02180580.1">
    <property type="protein sequence ID" value="TraesJAG4A03G02180580.1.CDS1"/>
    <property type="gene ID" value="TraesJAG4A03G02180580"/>
</dbReference>
<dbReference type="RefSeq" id="XP_044366112.1">
    <property type="nucleotide sequence ID" value="XM_044510177.1"/>
</dbReference>
<dbReference type="SMR" id="A0A3B6I2H5"/>
<dbReference type="Gramene" id="TraesJUL4A03G02199010.1">
    <property type="protein sequence ID" value="TraesJUL4A03G02199010.1.CDS1"/>
    <property type="gene ID" value="TraesJUL4A03G02199010"/>
</dbReference>
<protein>
    <recommendedName>
        <fullName evidence="9">Oligosaccharyltransferase complex subunit</fullName>
    </recommendedName>
</protein>
<dbReference type="GeneID" id="123088031"/>
<keyword evidence="8" id="KW-1185">Reference proteome</keyword>
<evidence type="ECO:0000256" key="4">
    <source>
        <dbReference type="ARBA" id="ARBA00022989"/>
    </source>
</evidence>
<evidence type="ECO:0000256" key="5">
    <source>
        <dbReference type="ARBA" id="ARBA00023136"/>
    </source>
</evidence>
<dbReference type="Gramene" id="TraesCAD_scaffold_052212_01G000200.1">
    <property type="protein sequence ID" value="TraesCAD_scaffold_052212_01G000200.1"/>
    <property type="gene ID" value="TraesCAD_scaffold_052212_01G000200"/>
</dbReference>
<evidence type="ECO:0000256" key="6">
    <source>
        <dbReference type="SAM" id="Phobius"/>
    </source>
</evidence>
<dbReference type="Gramene" id="TraesCLE_scaffold_015064_01G000200.1">
    <property type="protein sequence ID" value="TraesCLE_scaffold_015064_01G000200.1"/>
    <property type="gene ID" value="TraesCLE_scaffold_015064_01G000200"/>
</dbReference>
<reference evidence="7" key="1">
    <citation type="submission" date="2018-08" db="EMBL/GenBank/DDBJ databases">
        <authorList>
            <person name="Rossello M."/>
        </authorList>
    </citation>
    <scope>NUCLEOTIDE SEQUENCE [LARGE SCALE GENOMIC DNA]</scope>
    <source>
        <strain evidence="7">cv. Chinese Spring</strain>
    </source>
</reference>
<evidence type="ECO:0008006" key="9">
    <source>
        <dbReference type="Google" id="ProtNLM"/>
    </source>
</evidence>
<dbReference type="Gramene" id="TraesWEE_scaffold_089278_01G000200.1">
    <property type="protein sequence ID" value="TraesWEE_scaffold_089278_01G000200.1"/>
    <property type="gene ID" value="TraesWEE_scaffold_089278_01G000200"/>
</dbReference>
<organism evidence="7">
    <name type="scientific">Triticum aestivum</name>
    <name type="common">Wheat</name>
    <dbReference type="NCBI Taxonomy" id="4565"/>
    <lineage>
        <taxon>Eukaryota</taxon>
        <taxon>Viridiplantae</taxon>
        <taxon>Streptophyta</taxon>
        <taxon>Embryophyta</taxon>
        <taxon>Tracheophyta</taxon>
        <taxon>Spermatophyta</taxon>
        <taxon>Magnoliopsida</taxon>
        <taxon>Liliopsida</taxon>
        <taxon>Poales</taxon>
        <taxon>Poaceae</taxon>
        <taxon>BOP clade</taxon>
        <taxon>Pooideae</taxon>
        <taxon>Triticodae</taxon>
        <taxon>Triticeae</taxon>
        <taxon>Triticinae</taxon>
        <taxon>Triticum</taxon>
    </lineage>
</organism>
<evidence type="ECO:0000313" key="7">
    <source>
        <dbReference type="EnsemblPlants" id="TraesCS4A02G395900.1.cds1"/>
    </source>
</evidence>
<dbReference type="Proteomes" id="UP000019116">
    <property type="component" value="Chromosome 4A"/>
</dbReference>
<dbReference type="GO" id="GO:0008250">
    <property type="term" value="C:oligosaccharyltransferase complex"/>
    <property type="evidence" value="ECO:0000318"/>
    <property type="project" value="GO_Central"/>
</dbReference>
<dbReference type="Gramene" id="TraesROB_scaffold_108858_01G000200.1">
    <property type="protein sequence ID" value="TraesROB_scaffold_108858_01G000200.1"/>
    <property type="gene ID" value="TraesROB_scaffold_108858_01G000200"/>
</dbReference>
<dbReference type="Gramene" id="TraesSYM4A03G02206890.1">
    <property type="protein sequence ID" value="TraesSYM4A03G02206890.1.CDS1"/>
    <property type="gene ID" value="TraesSYM4A03G02206890"/>
</dbReference>
<dbReference type="PANTHER" id="PTHR13160:SF4">
    <property type="entry name" value="OLIGOSACCHARYLTRANSFERASE COMPLEX SUBUNIT OSTC"/>
    <property type="match status" value="1"/>
</dbReference>
<evidence type="ECO:0000313" key="8">
    <source>
        <dbReference type="Proteomes" id="UP000019116"/>
    </source>
</evidence>